<sequence length="510" mass="56027">MKWRSVYSTCVFESDFGFTLNCGFKKSSIFRVRNLGGVKSYFGLGFSLGDELGFKEALSNSDSTNRRSAHSARSAAGYFQPLLTTTATPISSPRVIENKKHEQVASNRSSHAINLRMSAARHALPILTVPPFRPIHPGDHNKPSRSVTRITKVRDDDPVTIVAVPAFAALPQSISKVASYNNNYVQNPNNRRISYNALTAQRTDPSDISNSISQLRVVSPSAAVLPPADPLLPEAVGHALKSVAQATNISADALLASIQLRQQQVLYQQQKQLAALAAAATSTSTTTPPPSPSPTTTFFTTIASPTFVPGAISWSGNGNAKPISSADPPFLPSQPQPQPQPQPQQQSFPTAAASLDYNNNQIREATTKPPRQKYPLTGVHKVMNAPKEYYPVNYDKNFDDNFTSRVELPDTSFSCGDQKHFPGLYADEDLNCMVFHVCALTDDGLVMKSFLCPESTLFDQTILKCNWWFYVDCKASKKLYDSNIPISKSYQLMKALTFFSSYNKNDKPQT</sequence>
<dbReference type="GO" id="GO:0008061">
    <property type="term" value="F:chitin binding"/>
    <property type="evidence" value="ECO:0007669"/>
    <property type="project" value="InterPro"/>
</dbReference>
<dbReference type="PANTHER" id="PTHR22933">
    <property type="entry name" value="FI18007P1-RELATED"/>
    <property type="match status" value="1"/>
</dbReference>
<dbReference type="PROSITE" id="PS50940">
    <property type="entry name" value="CHIT_BIND_II"/>
    <property type="match status" value="1"/>
</dbReference>
<evidence type="ECO:0000313" key="3">
    <source>
        <dbReference type="EMBL" id="KAK7605464.1"/>
    </source>
</evidence>
<feature type="compositionally biased region" description="Pro residues" evidence="1">
    <location>
        <begin position="329"/>
        <end position="342"/>
    </location>
</feature>
<dbReference type="InterPro" id="IPR036508">
    <property type="entry name" value="Chitin-bd_dom_sf"/>
</dbReference>
<evidence type="ECO:0000313" key="4">
    <source>
        <dbReference type="Proteomes" id="UP001367676"/>
    </source>
</evidence>
<dbReference type="AlphaFoldDB" id="A0AAN9YBI3"/>
<dbReference type="InterPro" id="IPR052976">
    <property type="entry name" value="Scoloptoxin-like"/>
</dbReference>
<organism evidence="3 4">
    <name type="scientific">Parthenolecanium corni</name>
    <dbReference type="NCBI Taxonomy" id="536013"/>
    <lineage>
        <taxon>Eukaryota</taxon>
        <taxon>Metazoa</taxon>
        <taxon>Ecdysozoa</taxon>
        <taxon>Arthropoda</taxon>
        <taxon>Hexapoda</taxon>
        <taxon>Insecta</taxon>
        <taxon>Pterygota</taxon>
        <taxon>Neoptera</taxon>
        <taxon>Paraneoptera</taxon>
        <taxon>Hemiptera</taxon>
        <taxon>Sternorrhyncha</taxon>
        <taxon>Coccoidea</taxon>
        <taxon>Coccidae</taxon>
        <taxon>Parthenolecanium</taxon>
    </lineage>
</organism>
<name>A0AAN9YBI3_9HEMI</name>
<dbReference type="Proteomes" id="UP001367676">
    <property type="component" value="Unassembled WGS sequence"/>
</dbReference>
<gene>
    <name evidence="3" type="ORF">V9T40_007322</name>
</gene>
<dbReference type="SUPFAM" id="SSF57625">
    <property type="entry name" value="Invertebrate chitin-binding proteins"/>
    <property type="match status" value="1"/>
</dbReference>
<evidence type="ECO:0000256" key="1">
    <source>
        <dbReference type="SAM" id="MobiDB-lite"/>
    </source>
</evidence>
<proteinExistence type="predicted"/>
<dbReference type="EMBL" id="JBBCAQ010000002">
    <property type="protein sequence ID" value="KAK7605464.1"/>
    <property type="molecule type" value="Genomic_DNA"/>
</dbReference>
<dbReference type="Pfam" id="PF01607">
    <property type="entry name" value="CBM_14"/>
    <property type="match status" value="1"/>
</dbReference>
<evidence type="ECO:0000259" key="2">
    <source>
        <dbReference type="PROSITE" id="PS50940"/>
    </source>
</evidence>
<protein>
    <recommendedName>
        <fullName evidence="2">Chitin-binding type-2 domain-containing protein</fullName>
    </recommendedName>
</protein>
<accession>A0AAN9YBI3</accession>
<dbReference type="PANTHER" id="PTHR22933:SF32">
    <property type="entry name" value="MIND THE GAP, ISOFORM E"/>
    <property type="match status" value="1"/>
</dbReference>
<dbReference type="GO" id="GO:0005576">
    <property type="term" value="C:extracellular region"/>
    <property type="evidence" value="ECO:0007669"/>
    <property type="project" value="InterPro"/>
</dbReference>
<dbReference type="Gene3D" id="2.170.140.10">
    <property type="entry name" value="Chitin binding domain"/>
    <property type="match status" value="1"/>
</dbReference>
<comment type="caution">
    <text evidence="3">The sequence shown here is derived from an EMBL/GenBank/DDBJ whole genome shotgun (WGS) entry which is preliminary data.</text>
</comment>
<reference evidence="3 4" key="1">
    <citation type="submission" date="2024-03" db="EMBL/GenBank/DDBJ databases">
        <title>Adaptation during the transition from Ophiocordyceps entomopathogen to insect associate is accompanied by gene loss and intensified selection.</title>
        <authorList>
            <person name="Ward C.M."/>
            <person name="Onetto C.A."/>
            <person name="Borneman A.R."/>
        </authorList>
    </citation>
    <scope>NUCLEOTIDE SEQUENCE [LARGE SCALE GENOMIC DNA]</scope>
    <source>
        <strain evidence="3">AWRI1</strain>
        <tissue evidence="3">Single Adult Female</tissue>
    </source>
</reference>
<feature type="domain" description="Chitin-binding type-2" evidence="2">
    <location>
        <begin position="412"/>
        <end position="475"/>
    </location>
</feature>
<keyword evidence="4" id="KW-1185">Reference proteome</keyword>
<dbReference type="InterPro" id="IPR002557">
    <property type="entry name" value="Chitin-bd_dom"/>
</dbReference>
<feature type="region of interest" description="Disordered" evidence="1">
    <location>
        <begin position="313"/>
        <end position="348"/>
    </location>
</feature>